<dbReference type="EMBL" id="JAFKCU010000001">
    <property type="protein sequence ID" value="MBN7814576.1"/>
    <property type="molecule type" value="Genomic_DNA"/>
</dbReference>
<comment type="caution">
    <text evidence="2">The sequence shown here is derived from an EMBL/GenBank/DDBJ whole genome shotgun (WGS) entry which is preliminary data.</text>
</comment>
<dbReference type="Proteomes" id="UP000664480">
    <property type="component" value="Unassembled WGS sequence"/>
</dbReference>
<keyword evidence="3" id="KW-1185">Reference proteome</keyword>
<feature type="transmembrane region" description="Helical" evidence="1">
    <location>
        <begin position="21"/>
        <end position="42"/>
    </location>
</feature>
<evidence type="ECO:0000313" key="2">
    <source>
        <dbReference type="EMBL" id="MBN7814576.1"/>
    </source>
</evidence>
<protein>
    <recommendedName>
        <fullName evidence="4">Type II secretory pathway, pseudopilin PulG</fullName>
    </recommendedName>
</protein>
<keyword evidence="1" id="KW-0812">Transmembrane</keyword>
<gene>
    <name evidence="2" type="ORF">J0A69_04010</name>
</gene>
<dbReference type="RefSeq" id="WP_206585823.1">
    <property type="nucleotide sequence ID" value="NZ_JAFKCU010000001.1"/>
</dbReference>
<reference evidence="2 3" key="1">
    <citation type="submission" date="2021-03" db="EMBL/GenBank/DDBJ databases">
        <title>novel species isolated from a fishpond in China.</title>
        <authorList>
            <person name="Lu H."/>
            <person name="Cai Z."/>
        </authorList>
    </citation>
    <scope>NUCLEOTIDE SEQUENCE [LARGE SCALE GENOMIC DNA]</scope>
    <source>
        <strain evidence="2 3">YJ13C</strain>
    </source>
</reference>
<evidence type="ECO:0000313" key="3">
    <source>
        <dbReference type="Proteomes" id="UP000664480"/>
    </source>
</evidence>
<sequence>MIKFFRRIRQKLLSEGNTGRYLKYAIGEILLVVIGILIALQINNWNEKRKLKNEEFRLLNELKSNLEVTLINFQNDTLLNTENIFELRKIERYIEEDLPYDPELDQAFGLFGQWQSPYPITTAFSTLKTKGLDLISNKPLRNKIATLYDFEFVVLYNDYDKGEWGIIQNSNVFLNKHIRPKNSKQTAQPNDFE</sequence>
<accession>A0ABS3CEI1</accession>
<proteinExistence type="predicted"/>
<organism evidence="2 3">
    <name type="scientific">Algoriphagus pacificus</name>
    <dbReference type="NCBI Taxonomy" id="2811234"/>
    <lineage>
        <taxon>Bacteria</taxon>
        <taxon>Pseudomonadati</taxon>
        <taxon>Bacteroidota</taxon>
        <taxon>Cytophagia</taxon>
        <taxon>Cytophagales</taxon>
        <taxon>Cyclobacteriaceae</taxon>
        <taxon>Algoriphagus</taxon>
    </lineage>
</organism>
<dbReference type="Pfam" id="PF19578">
    <property type="entry name" value="DUF6090"/>
    <property type="match status" value="1"/>
</dbReference>
<evidence type="ECO:0000256" key="1">
    <source>
        <dbReference type="SAM" id="Phobius"/>
    </source>
</evidence>
<name>A0ABS3CEI1_9BACT</name>
<keyword evidence="1" id="KW-0472">Membrane</keyword>
<dbReference type="InterPro" id="IPR045749">
    <property type="entry name" value="DUF6090"/>
</dbReference>
<evidence type="ECO:0008006" key="4">
    <source>
        <dbReference type="Google" id="ProtNLM"/>
    </source>
</evidence>
<keyword evidence="1" id="KW-1133">Transmembrane helix</keyword>